<dbReference type="RefSeq" id="WP_004081925.1">
    <property type="nucleotide sequence ID" value="NZ_VIRB01000149.1"/>
</dbReference>
<feature type="compositionally biased region" description="Basic residues" evidence="1">
    <location>
        <begin position="219"/>
        <end position="231"/>
    </location>
</feature>
<evidence type="ECO:0000256" key="1">
    <source>
        <dbReference type="SAM" id="MobiDB-lite"/>
    </source>
</evidence>
<dbReference type="EMBL" id="VIRB01000149">
    <property type="protein sequence ID" value="NDO72019.1"/>
    <property type="molecule type" value="Genomic_DNA"/>
</dbReference>
<proteinExistence type="predicted"/>
<evidence type="ECO:0000313" key="3">
    <source>
        <dbReference type="EMBL" id="NDO72019.1"/>
    </source>
</evidence>
<feature type="region of interest" description="Disordered" evidence="1">
    <location>
        <begin position="219"/>
        <end position="239"/>
    </location>
</feature>
<dbReference type="AlphaFoldDB" id="A0A9X5CC86"/>
<organism evidence="3 4">
    <name type="scientific">Schaedlerella arabinosiphila</name>
    <dbReference type="NCBI Taxonomy" id="2044587"/>
    <lineage>
        <taxon>Bacteria</taxon>
        <taxon>Bacillati</taxon>
        <taxon>Bacillota</taxon>
        <taxon>Clostridia</taxon>
        <taxon>Lachnospirales</taxon>
        <taxon>Lachnospiraceae</taxon>
        <taxon>Schaedlerella</taxon>
    </lineage>
</organism>
<accession>A0A9X5CC86</accession>
<comment type="caution">
    <text evidence="3">The sequence shown here is derived from an EMBL/GenBank/DDBJ whole genome shotgun (WGS) entry which is preliminary data.</text>
</comment>
<gene>
    <name evidence="3" type="ORF">FMM80_26570</name>
</gene>
<dbReference type="OrthoDB" id="6200718at2"/>
<feature type="domain" description="DUF4240" evidence="2">
    <location>
        <begin position="9"/>
        <end position="130"/>
    </location>
</feature>
<reference evidence="3 4" key="1">
    <citation type="submission" date="2019-07" db="EMBL/GenBank/DDBJ databases">
        <title>Draft genome sequences of 15 bacterial species constituting the stable defined intestinal microbiota of the GM15 gnotobiotic mouse model.</title>
        <authorList>
            <person name="Elie C."/>
            <person name="Mathieu A."/>
            <person name="Saliou A."/>
            <person name="Darnaud M."/>
            <person name="Leulier F."/>
            <person name="Tamellini A."/>
        </authorList>
    </citation>
    <scope>NUCLEOTIDE SEQUENCE [LARGE SCALE GENOMIC DNA]</scope>
    <source>
        <strain evidence="4">ASF 502</strain>
    </source>
</reference>
<evidence type="ECO:0000313" key="4">
    <source>
        <dbReference type="Proteomes" id="UP000474104"/>
    </source>
</evidence>
<evidence type="ECO:0000259" key="2">
    <source>
        <dbReference type="Pfam" id="PF14024"/>
    </source>
</evidence>
<dbReference type="Proteomes" id="UP000474104">
    <property type="component" value="Unassembled WGS sequence"/>
</dbReference>
<protein>
    <submittedName>
        <fullName evidence="3">DUF4240 domain-containing protein</fullName>
    </submittedName>
</protein>
<dbReference type="InterPro" id="IPR025334">
    <property type="entry name" value="DUF4240"/>
</dbReference>
<sequence length="239" mass="27713">MGNEITEINKETFWQFIEEAKEQCGQDMDAEICWLKAGLLRMQPEQVLKFHAIMHGYQEAAYKYGLWTAASLLMDGCTDDLFIDFRAWLIAQGKVIYMAALENPDSLAKVEQYGDCEFEMLSYVGNEAYKELTGRGAYEDCTAEMREQMLAEVSGEIKYHPMIEYPLEIRDAVAVYPKLGDRFVTRYGIQCFFMGSVWNTSRPEIKELVEKGADEVHRLRMKQQKSKMNKKKRDDQSRS</sequence>
<name>A0A9X5CC86_9FIRM</name>
<dbReference type="Pfam" id="PF14024">
    <property type="entry name" value="DUF4240"/>
    <property type="match status" value="1"/>
</dbReference>